<keyword evidence="3" id="KW-1185">Reference proteome</keyword>
<dbReference type="RefSeq" id="WP_165446941.1">
    <property type="nucleotide sequence ID" value="NZ_JBHLWO010000002.1"/>
</dbReference>
<evidence type="ECO:0008006" key="4">
    <source>
        <dbReference type="Google" id="ProtNLM"/>
    </source>
</evidence>
<evidence type="ECO:0000313" key="2">
    <source>
        <dbReference type="EMBL" id="MFC0319873.1"/>
    </source>
</evidence>
<reference evidence="2 3" key="1">
    <citation type="submission" date="2024-09" db="EMBL/GenBank/DDBJ databases">
        <authorList>
            <person name="Sun Q."/>
            <person name="Mori K."/>
        </authorList>
    </citation>
    <scope>NUCLEOTIDE SEQUENCE [LARGE SCALE GENOMIC DNA]</scope>
    <source>
        <strain evidence="2 3">CCM 7765</strain>
    </source>
</reference>
<dbReference type="EMBL" id="JBHLWO010000002">
    <property type="protein sequence ID" value="MFC0319873.1"/>
    <property type="molecule type" value="Genomic_DNA"/>
</dbReference>
<accession>A0ABV6HPL7</accession>
<keyword evidence="1" id="KW-1133">Transmembrane helix</keyword>
<sequence length="55" mass="5928">MKKTGLSIGTVSGTVCSTLPFISTQELLRTIVLAALGATISFLVSYLLQKWRKGK</sequence>
<organism evidence="2 3">
    <name type="scientific">Olivibacter oleidegradans</name>
    <dbReference type="NCBI Taxonomy" id="760123"/>
    <lineage>
        <taxon>Bacteria</taxon>
        <taxon>Pseudomonadati</taxon>
        <taxon>Bacteroidota</taxon>
        <taxon>Sphingobacteriia</taxon>
        <taxon>Sphingobacteriales</taxon>
        <taxon>Sphingobacteriaceae</taxon>
        <taxon>Olivibacter</taxon>
    </lineage>
</organism>
<proteinExistence type="predicted"/>
<gene>
    <name evidence="2" type="ORF">ACFFI0_16235</name>
</gene>
<feature type="transmembrane region" description="Helical" evidence="1">
    <location>
        <begin position="27"/>
        <end position="48"/>
    </location>
</feature>
<dbReference type="Proteomes" id="UP001589774">
    <property type="component" value="Unassembled WGS sequence"/>
</dbReference>
<evidence type="ECO:0000256" key="1">
    <source>
        <dbReference type="SAM" id="Phobius"/>
    </source>
</evidence>
<name>A0ABV6HPL7_9SPHI</name>
<evidence type="ECO:0000313" key="3">
    <source>
        <dbReference type="Proteomes" id="UP001589774"/>
    </source>
</evidence>
<keyword evidence="1" id="KW-0472">Membrane</keyword>
<comment type="caution">
    <text evidence="2">The sequence shown here is derived from an EMBL/GenBank/DDBJ whole genome shotgun (WGS) entry which is preliminary data.</text>
</comment>
<protein>
    <recommendedName>
        <fullName evidence="4">Holin</fullName>
    </recommendedName>
</protein>
<keyword evidence="1" id="KW-0812">Transmembrane</keyword>